<reference evidence="3" key="1">
    <citation type="journal article" date="2019" name="Int. J. Syst. Evol. Microbiol.">
        <title>The Global Catalogue of Microorganisms (GCM) 10K type strain sequencing project: providing services to taxonomists for standard genome sequencing and annotation.</title>
        <authorList>
            <consortium name="The Broad Institute Genomics Platform"/>
            <consortium name="The Broad Institute Genome Sequencing Center for Infectious Disease"/>
            <person name="Wu L."/>
            <person name="Ma J."/>
        </authorList>
    </citation>
    <scope>NUCLEOTIDE SEQUENCE [LARGE SCALE GENOMIC DNA]</scope>
    <source>
        <strain evidence="3">CGMCC 1.13681</strain>
    </source>
</reference>
<dbReference type="Pfam" id="PF03358">
    <property type="entry name" value="FMN_red"/>
    <property type="match status" value="1"/>
</dbReference>
<dbReference type="EC" id="1.-.-.-" evidence="2"/>
<protein>
    <submittedName>
        <fullName evidence="2">NADPH-dependent FMN reductase</fullName>
        <ecNumber evidence="2">1.-.-.-</ecNumber>
    </submittedName>
</protein>
<organism evidence="2 3">
    <name type="scientific">Streptomyces polyrhachis</name>
    <dbReference type="NCBI Taxonomy" id="1282885"/>
    <lineage>
        <taxon>Bacteria</taxon>
        <taxon>Bacillati</taxon>
        <taxon>Actinomycetota</taxon>
        <taxon>Actinomycetes</taxon>
        <taxon>Kitasatosporales</taxon>
        <taxon>Streptomycetaceae</taxon>
        <taxon>Streptomyces</taxon>
    </lineage>
</organism>
<dbReference type="SUPFAM" id="SSF52218">
    <property type="entry name" value="Flavoproteins"/>
    <property type="match status" value="1"/>
</dbReference>
<dbReference type="Gene3D" id="3.40.50.360">
    <property type="match status" value="1"/>
</dbReference>
<dbReference type="InterPro" id="IPR050712">
    <property type="entry name" value="NAD(P)H-dep_reductase"/>
</dbReference>
<proteinExistence type="predicted"/>
<sequence>MEIEKKTQGPYEADSEKLKLTVVIGSVREGRFGPVPAQWFREQAELHGRFEVEVVDLADIELPGELPAVPPAMDPDPARPAGMEPLTRKLAEADAVVVVTPEYNRSFPAALKQAIDWHFTQWQRKAVGFVGYSGGTGGVLAIEQLRQVFGELWAHTVREYVSFPRYYLHFGADGSWQVPEEASGAAKLMLDELDWWAGALKTAREG</sequence>
<dbReference type="EMBL" id="JBHSZO010000016">
    <property type="protein sequence ID" value="MFC7218981.1"/>
    <property type="molecule type" value="Genomic_DNA"/>
</dbReference>
<name>A0ABW2GGC2_9ACTN</name>
<comment type="caution">
    <text evidence="2">The sequence shown here is derived from an EMBL/GenBank/DDBJ whole genome shotgun (WGS) entry which is preliminary data.</text>
</comment>
<dbReference type="GO" id="GO:0016491">
    <property type="term" value="F:oxidoreductase activity"/>
    <property type="evidence" value="ECO:0007669"/>
    <property type="project" value="UniProtKB-KW"/>
</dbReference>
<dbReference type="Proteomes" id="UP001596413">
    <property type="component" value="Unassembled WGS sequence"/>
</dbReference>
<dbReference type="RefSeq" id="WP_386414471.1">
    <property type="nucleotide sequence ID" value="NZ_JBHSZO010000016.1"/>
</dbReference>
<dbReference type="InterPro" id="IPR005025">
    <property type="entry name" value="FMN_Rdtase-like_dom"/>
</dbReference>
<keyword evidence="3" id="KW-1185">Reference proteome</keyword>
<evidence type="ECO:0000313" key="3">
    <source>
        <dbReference type="Proteomes" id="UP001596413"/>
    </source>
</evidence>
<evidence type="ECO:0000259" key="1">
    <source>
        <dbReference type="Pfam" id="PF03358"/>
    </source>
</evidence>
<dbReference type="PANTHER" id="PTHR30543:SF21">
    <property type="entry name" value="NAD(P)H-DEPENDENT FMN REDUCTASE LOT6"/>
    <property type="match status" value="1"/>
</dbReference>
<evidence type="ECO:0000313" key="2">
    <source>
        <dbReference type="EMBL" id="MFC7218981.1"/>
    </source>
</evidence>
<dbReference type="PANTHER" id="PTHR30543">
    <property type="entry name" value="CHROMATE REDUCTASE"/>
    <property type="match status" value="1"/>
</dbReference>
<gene>
    <name evidence="2" type="ORF">ACFQLX_12510</name>
</gene>
<dbReference type="InterPro" id="IPR029039">
    <property type="entry name" value="Flavoprotein-like_sf"/>
</dbReference>
<accession>A0ABW2GGC2</accession>
<feature type="domain" description="NADPH-dependent FMN reductase-like" evidence="1">
    <location>
        <begin position="19"/>
        <end position="165"/>
    </location>
</feature>
<keyword evidence="2" id="KW-0560">Oxidoreductase</keyword>